<sequence>MKYVVPAFLTFILQGCSSTGVTISKPDTLIENPQGIGYLSGDLASSRIWPFTADNIATTLNFRHTASRHIFSITSTQSGIDYSSEEIRGQLFSVPLPAGNYELYSVSFKSNNGVRALYSSSESELGVNFTVEPNEVTFLGQFVTSSLVAKSTLWNTQYPSGLGQLDYHQATEQDQEAFSNRFPEQAALDFNPQHLKGLQAPIKSVTIIE</sequence>
<evidence type="ECO:0000313" key="2">
    <source>
        <dbReference type="Proteomes" id="UP000036097"/>
    </source>
</evidence>
<accession>A0A0J1GX31</accession>
<dbReference type="AlphaFoldDB" id="A0A0J1GX31"/>
<organism evidence="1 2">
    <name type="scientific">Photobacterium aquae</name>
    <dbReference type="NCBI Taxonomy" id="1195763"/>
    <lineage>
        <taxon>Bacteria</taxon>
        <taxon>Pseudomonadati</taxon>
        <taxon>Pseudomonadota</taxon>
        <taxon>Gammaproteobacteria</taxon>
        <taxon>Vibrionales</taxon>
        <taxon>Vibrionaceae</taxon>
        <taxon>Photobacterium</taxon>
    </lineage>
</organism>
<dbReference type="PROSITE" id="PS51257">
    <property type="entry name" value="PROKAR_LIPOPROTEIN"/>
    <property type="match status" value="1"/>
</dbReference>
<dbReference type="Proteomes" id="UP000036097">
    <property type="component" value="Unassembled WGS sequence"/>
</dbReference>
<dbReference type="EMBL" id="LDOT01000023">
    <property type="protein sequence ID" value="KLV04201.1"/>
    <property type="molecule type" value="Genomic_DNA"/>
</dbReference>
<keyword evidence="2" id="KW-1185">Reference proteome</keyword>
<name>A0A0J1GX31_9GAMM</name>
<comment type="caution">
    <text evidence="1">The sequence shown here is derived from an EMBL/GenBank/DDBJ whole genome shotgun (WGS) entry which is preliminary data.</text>
</comment>
<reference evidence="1 2" key="1">
    <citation type="submission" date="2015-05" db="EMBL/GenBank/DDBJ databases">
        <title>Photobacterium galathea sp. nov.</title>
        <authorList>
            <person name="Machado H."/>
            <person name="Gram L."/>
        </authorList>
    </citation>
    <scope>NUCLEOTIDE SEQUENCE [LARGE SCALE GENOMIC DNA]</scope>
    <source>
        <strain evidence="1 2">CGMCC 1.12159</strain>
    </source>
</reference>
<gene>
    <name evidence="1" type="ORF">ABT56_16485</name>
</gene>
<evidence type="ECO:0000313" key="1">
    <source>
        <dbReference type="EMBL" id="KLV04201.1"/>
    </source>
</evidence>
<protein>
    <submittedName>
        <fullName evidence="1">Uncharacterized protein</fullName>
    </submittedName>
</protein>
<dbReference type="RefSeq" id="WP_047879973.1">
    <property type="nucleotide sequence ID" value="NZ_LDOT01000023.1"/>
</dbReference>
<dbReference type="OrthoDB" id="5827160at2"/>
<dbReference type="PATRIC" id="fig|1195763.3.peg.3513"/>
<proteinExistence type="predicted"/>